<reference evidence="1 2" key="1">
    <citation type="journal article" date="2022" name="Plant J.">
        <title>Chromosome-level genome of Camellia lanceoleosa provides a valuable resource for understanding genome evolution and self-incompatibility.</title>
        <authorList>
            <person name="Gong W."/>
            <person name="Xiao S."/>
            <person name="Wang L."/>
            <person name="Liao Z."/>
            <person name="Chang Y."/>
            <person name="Mo W."/>
            <person name="Hu G."/>
            <person name="Li W."/>
            <person name="Zhao G."/>
            <person name="Zhu H."/>
            <person name="Hu X."/>
            <person name="Ji K."/>
            <person name="Xiang X."/>
            <person name="Song Q."/>
            <person name="Yuan D."/>
            <person name="Jin S."/>
            <person name="Zhang L."/>
        </authorList>
    </citation>
    <scope>NUCLEOTIDE SEQUENCE [LARGE SCALE GENOMIC DNA]</scope>
    <source>
        <strain evidence="1">SQ_2022a</strain>
    </source>
</reference>
<gene>
    <name evidence="1" type="ORF">LOK49_LG04G02681</name>
</gene>
<dbReference type="EMBL" id="CM045759">
    <property type="protein sequence ID" value="KAI8016929.1"/>
    <property type="molecule type" value="Genomic_DNA"/>
</dbReference>
<accession>A0ACC0HW06</accession>
<evidence type="ECO:0000313" key="2">
    <source>
        <dbReference type="Proteomes" id="UP001060215"/>
    </source>
</evidence>
<name>A0ACC0HW06_9ERIC</name>
<organism evidence="1 2">
    <name type="scientific">Camellia lanceoleosa</name>
    <dbReference type="NCBI Taxonomy" id="1840588"/>
    <lineage>
        <taxon>Eukaryota</taxon>
        <taxon>Viridiplantae</taxon>
        <taxon>Streptophyta</taxon>
        <taxon>Embryophyta</taxon>
        <taxon>Tracheophyta</taxon>
        <taxon>Spermatophyta</taxon>
        <taxon>Magnoliopsida</taxon>
        <taxon>eudicotyledons</taxon>
        <taxon>Gunneridae</taxon>
        <taxon>Pentapetalae</taxon>
        <taxon>asterids</taxon>
        <taxon>Ericales</taxon>
        <taxon>Theaceae</taxon>
        <taxon>Camellia</taxon>
    </lineage>
</organism>
<dbReference type="Proteomes" id="UP001060215">
    <property type="component" value="Chromosome 2"/>
</dbReference>
<sequence length="115" mass="12596">MCFEALGIGNAESAGTVAMTNPLLSSSSLSVSLVLRSFLLPFSSSSNPFNGWICRENGEERSVNSSLLNNPNFKTQNQIDELNETHEWFGFDCTSARKLEGNGNFHEEDFEVGLG</sequence>
<proteinExistence type="predicted"/>
<comment type="caution">
    <text evidence="1">The sequence shown here is derived from an EMBL/GenBank/DDBJ whole genome shotgun (WGS) entry which is preliminary data.</text>
</comment>
<keyword evidence="2" id="KW-1185">Reference proteome</keyword>
<evidence type="ECO:0000313" key="1">
    <source>
        <dbReference type="EMBL" id="KAI8016929.1"/>
    </source>
</evidence>
<protein>
    <submittedName>
        <fullName evidence="1">Uncharacterized protein</fullName>
    </submittedName>
</protein>